<proteinExistence type="predicted"/>
<accession>J5EJE8</accession>
<dbReference type="AlphaFoldDB" id="J5EJE8"/>
<evidence type="ECO:0000313" key="1">
    <source>
        <dbReference type="EMBL" id="EJO89529.1"/>
    </source>
</evidence>
<sequence length="149" mass="16122">MATIAEATSEFLYLLSIEMHSLSLRNAIIAAFEHAQIDINEESREMMRLASADEKIWRFFLGATGRIQPKLAVTLRSATPGQQGEGSADEMFFYDIAASALTGAIATAYRRWAVTPGSELPELVAAAIDIVLPILPTHAPPRYPAGSSS</sequence>
<name>J5EJE8_9MYCO</name>
<evidence type="ECO:0000313" key="2">
    <source>
        <dbReference type="Proteomes" id="UP000006455"/>
    </source>
</evidence>
<dbReference type="Gene3D" id="1.10.357.10">
    <property type="entry name" value="Tetracycline Repressor, domain 2"/>
    <property type="match status" value="1"/>
</dbReference>
<evidence type="ECO:0008006" key="3">
    <source>
        <dbReference type="Google" id="ProtNLM"/>
    </source>
</evidence>
<reference evidence="1 2" key="1">
    <citation type="journal article" date="2011" name="J. Bacteriol.">
        <title>Genome sequence of the Mycobacterium colombiense type strain, CECT 3035.</title>
        <authorList>
            <person name="Gonzalez-Perez M."/>
            <person name="Murcia M.I."/>
            <person name="Landsman D."/>
            <person name="Jordan I.K."/>
            <person name="Marino-Ramirez L."/>
        </authorList>
    </citation>
    <scope>NUCLEOTIDE SEQUENCE [LARGE SCALE GENOMIC DNA]</scope>
    <source>
        <strain evidence="1 2">CECT 3035</strain>
    </source>
</reference>
<dbReference type="EMBL" id="AFVW02000002">
    <property type="protein sequence ID" value="EJO89529.1"/>
    <property type="molecule type" value="Genomic_DNA"/>
</dbReference>
<protein>
    <recommendedName>
        <fullName evidence="3">TetR family transcriptional regulator</fullName>
    </recommendedName>
</protein>
<comment type="caution">
    <text evidence="1">The sequence shown here is derived from an EMBL/GenBank/DDBJ whole genome shotgun (WGS) entry which is preliminary data.</text>
</comment>
<dbReference type="Proteomes" id="UP000006455">
    <property type="component" value="Unassembled WGS sequence"/>
</dbReference>
<gene>
    <name evidence="1" type="ORF">MCOL_V205050</name>
</gene>
<organism evidence="1 2">
    <name type="scientific">Mycobacterium colombiense CECT 3035</name>
    <dbReference type="NCBI Taxonomy" id="1041522"/>
    <lineage>
        <taxon>Bacteria</taxon>
        <taxon>Bacillati</taxon>
        <taxon>Actinomycetota</taxon>
        <taxon>Actinomycetes</taxon>
        <taxon>Mycobacteriales</taxon>
        <taxon>Mycobacteriaceae</taxon>
        <taxon>Mycobacterium</taxon>
        <taxon>Mycobacterium avium complex (MAC)</taxon>
    </lineage>
</organism>